<organism evidence="1 2">
    <name type="scientific">Caulobacter endophyticus</name>
    <dbReference type="NCBI Taxonomy" id="2172652"/>
    <lineage>
        <taxon>Bacteria</taxon>
        <taxon>Pseudomonadati</taxon>
        <taxon>Pseudomonadota</taxon>
        <taxon>Alphaproteobacteria</taxon>
        <taxon>Caulobacterales</taxon>
        <taxon>Caulobacteraceae</taxon>
        <taxon>Caulobacter</taxon>
    </lineage>
</organism>
<evidence type="ECO:0000313" key="2">
    <source>
        <dbReference type="Proteomes" id="UP000245073"/>
    </source>
</evidence>
<reference evidence="1 2" key="1">
    <citation type="submission" date="2018-04" db="EMBL/GenBank/DDBJ databases">
        <title>The genome sequence of Caulobacter sp. 744.</title>
        <authorList>
            <person name="Gao J."/>
            <person name="Sun J."/>
        </authorList>
    </citation>
    <scope>NUCLEOTIDE SEQUENCE [LARGE SCALE GENOMIC DNA]</scope>
    <source>
        <strain evidence="1 2">774</strain>
    </source>
</reference>
<protein>
    <submittedName>
        <fullName evidence="1">Uncharacterized protein</fullName>
    </submittedName>
</protein>
<proteinExistence type="predicted"/>
<dbReference type="OrthoDB" id="7549698at2"/>
<name>A0A2T9KE28_9CAUL</name>
<comment type="caution">
    <text evidence="1">The sequence shown here is derived from an EMBL/GenBank/DDBJ whole genome shotgun (WGS) entry which is preliminary data.</text>
</comment>
<dbReference type="RefSeq" id="WP_109099005.1">
    <property type="nucleotide sequence ID" value="NZ_QDKQ01000006.1"/>
</dbReference>
<accession>A0A2T9KE28</accession>
<gene>
    <name evidence="1" type="ORF">DDF67_00385</name>
</gene>
<dbReference type="Proteomes" id="UP000245073">
    <property type="component" value="Unassembled WGS sequence"/>
</dbReference>
<dbReference type="AlphaFoldDB" id="A0A2T9KE28"/>
<evidence type="ECO:0000313" key="1">
    <source>
        <dbReference type="EMBL" id="PVM94160.1"/>
    </source>
</evidence>
<keyword evidence="2" id="KW-1185">Reference proteome</keyword>
<sequence length="325" mass="35226">MLDPTATSRPIAPSQARRLGEEIRASLAYLRDTIEITRGDHDLLDAWILTAALDANMAPVTRDPALMAAYGAAAESTPDDLRRPVSVNAVAQSLALPFETVRRRVARLARAGLCVVGPQGVVVPNAAVTTPAYRDQMLGRYERARRFHRELKAIGTLGEDPAPPAAPDSEPPLRAVNWALSEYVLRACNDLILLTGALVASRVLLELVLANIADLPVQALPEWADDPARVGRAARTAALARSLRVPPETVRRHLNGLETEGFCLQRDDGWVAMAPPAALPRLTAMAQANHANLKRLFARLRPLGALAAWEAEDQDKALPTSRQRS</sequence>
<dbReference type="EMBL" id="QDKQ01000006">
    <property type="protein sequence ID" value="PVM94160.1"/>
    <property type="molecule type" value="Genomic_DNA"/>
</dbReference>